<feature type="compositionally biased region" description="Gly residues" evidence="6">
    <location>
        <begin position="546"/>
        <end position="557"/>
    </location>
</feature>
<keyword evidence="4 7" id="KW-1133">Transmembrane helix</keyword>
<feature type="transmembrane region" description="Helical" evidence="7">
    <location>
        <begin position="217"/>
        <end position="234"/>
    </location>
</feature>
<dbReference type="OMA" id="WKEWKNG"/>
<dbReference type="SUPFAM" id="SSF103473">
    <property type="entry name" value="MFS general substrate transporter"/>
    <property type="match status" value="1"/>
</dbReference>
<comment type="subcellular location">
    <subcellularLocation>
        <location evidence="1">Membrane</location>
        <topology evidence="1">Multi-pass membrane protein</topology>
    </subcellularLocation>
</comment>
<evidence type="ECO:0000256" key="2">
    <source>
        <dbReference type="ARBA" id="ARBA00022448"/>
    </source>
</evidence>
<dbReference type="PANTHER" id="PTHR19432:SF35">
    <property type="entry name" value="SOLUTE CARRIER FAMILY 45 MEMBER 3 ISOFORM X1"/>
    <property type="match status" value="1"/>
</dbReference>
<keyword evidence="2" id="KW-0813">Transport</keyword>
<dbReference type="GO" id="GO:0016020">
    <property type="term" value="C:membrane"/>
    <property type="evidence" value="ECO:0007669"/>
    <property type="project" value="UniProtKB-SubCell"/>
</dbReference>
<dbReference type="Gene3D" id="1.20.1250.20">
    <property type="entry name" value="MFS general substrate transporter like domains"/>
    <property type="match status" value="1"/>
</dbReference>
<name>A0A226D701_FOLCA</name>
<feature type="region of interest" description="Disordered" evidence="6">
    <location>
        <begin position="540"/>
        <end position="569"/>
    </location>
</feature>
<dbReference type="InterPro" id="IPR036259">
    <property type="entry name" value="MFS_trans_sf"/>
</dbReference>
<feature type="region of interest" description="Disordered" evidence="6">
    <location>
        <begin position="363"/>
        <end position="399"/>
    </location>
</feature>
<reference evidence="8 9" key="1">
    <citation type="submission" date="2015-12" db="EMBL/GenBank/DDBJ databases">
        <title>The genome of Folsomia candida.</title>
        <authorList>
            <person name="Faddeeva A."/>
            <person name="Derks M.F."/>
            <person name="Anvar Y."/>
            <person name="Smit S."/>
            <person name="Van Straalen N."/>
            <person name="Roelofs D."/>
        </authorList>
    </citation>
    <scope>NUCLEOTIDE SEQUENCE [LARGE SCALE GENOMIC DNA]</scope>
    <source>
        <strain evidence="8 9">VU population</strain>
        <tissue evidence="8">Whole body</tissue>
    </source>
</reference>
<dbReference type="STRING" id="158441.A0A226D701"/>
<keyword evidence="9" id="KW-1185">Reference proteome</keyword>
<sequence length="790" mass="87524">MSKVIEYVGFFQVVKDQVREGWTQFWGQASTPPPPIVEQGDDASSCPDRETNFRTKVKERLDRLKKQTVRRIDRSSSVDEDFSHLTRPKSRRELVQVSAAVMGIEFSYAAETGQVISINFWSLIFALFSGNGGTKIPENFNGRKKRTIRMFQNFRKLSPDFLTNEFAPFVSPLLLNIGLRHRHMTLMWCLSPLVGLFLTPLLGSLSDGCRSSLGRRRPFILLLSIGIILGLLLVPNGKLIGRWLGDTYKDDANYIVPTTTTTRPPGALSRIFLNSDISSDKHNDNLTSEETSFTFSFLNGSETQPTFSTTRQKNTAYYSKYATTEEDHGFRARNNLAINDDMEDAFLKQLRISQAKKLEKLPSKKSINYEAQKPQSSQEGEDKSRHEDENSVKNHPWGLEDHARGLSTFTVMAGLGGSLGYFLGALNWENTLLGDFFGGQVRAVFTLVLFIFIGCVITTIRSFREIPLDRLWATQSSSITSSGPGIGIGTARFVTEPQNHKTSNLSSPYARFEGDPDHEHDVEAARPDETIKGYGSTIQHETSFSRGGGGGGVGGMKKNGESNVAQPASESAEIPTFKEYLKTIILLPKSLQWLCLTNFFCWMSLVCYSLYFTDFVGEAVFNGDPTAPLGTESRKNYDDGIRFGCWGMSIYSMSAKRVYITGQLVYSAGMVLMALFRHKFGVIVFSWTAGIMYATLFTMPYLLVARYHAAETFDIDIDDLVSKPSSNQIRGLGTDVAIVSSMVFLAQMTQAIILGSIVAAVGSTTAIVCAASVFAACGALTATKVLYLDL</sequence>
<feature type="region of interest" description="Disordered" evidence="6">
    <location>
        <begin position="29"/>
        <end position="49"/>
    </location>
</feature>
<dbReference type="EMBL" id="LNIX01000033">
    <property type="protein sequence ID" value="OXA40507.1"/>
    <property type="molecule type" value="Genomic_DNA"/>
</dbReference>
<evidence type="ECO:0000256" key="7">
    <source>
        <dbReference type="SAM" id="Phobius"/>
    </source>
</evidence>
<feature type="transmembrane region" description="Helical" evidence="7">
    <location>
        <begin position="658"/>
        <end position="676"/>
    </location>
</feature>
<dbReference type="GO" id="GO:0008506">
    <property type="term" value="F:sucrose:proton symporter activity"/>
    <property type="evidence" value="ECO:0007669"/>
    <property type="project" value="TreeGrafter"/>
</dbReference>
<gene>
    <name evidence="8" type="ORF">Fcan01_24792</name>
</gene>
<feature type="transmembrane region" description="Helical" evidence="7">
    <location>
        <begin position="682"/>
        <end position="704"/>
    </location>
</feature>
<evidence type="ECO:0000256" key="5">
    <source>
        <dbReference type="ARBA" id="ARBA00023136"/>
    </source>
</evidence>
<comment type="caution">
    <text evidence="8">The sequence shown here is derived from an EMBL/GenBank/DDBJ whole genome shotgun (WGS) entry which is preliminary data.</text>
</comment>
<feature type="compositionally biased region" description="Basic and acidic residues" evidence="6">
    <location>
        <begin position="380"/>
        <end position="399"/>
    </location>
</feature>
<dbReference type="OrthoDB" id="28755at2759"/>
<keyword evidence="5 7" id="KW-0472">Membrane</keyword>
<evidence type="ECO:0000256" key="1">
    <source>
        <dbReference type="ARBA" id="ARBA00004141"/>
    </source>
</evidence>
<protein>
    <submittedName>
        <fullName evidence="8">Membrane-associated transporter protein</fullName>
    </submittedName>
</protein>
<dbReference type="Proteomes" id="UP000198287">
    <property type="component" value="Unassembled WGS sequence"/>
</dbReference>
<dbReference type="AlphaFoldDB" id="A0A226D701"/>
<feature type="transmembrane region" description="Helical" evidence="7">
    <location>
        <begin position="403"/>
        <end position="423"/>
    </location>
</feature>
<evidence type="ECO:0000256" key="3">
    <source>
        <dbReference type="ARBA" id="ARBA00022692"/>
    </source>
</evidence>
<keyword evidence="3 7" id="KW-0812">Transmembrane</keyword>
<dbReference type="PANTHER" id="PTHR19432">
    <property type="entry name" value="SUGAR TRANSPORTER"/>
    <property type="match status" value="1"/>
</dbReference>
<feature type="transmembrane region" description="Helical" evidence="7">
    <location>
        <begin position="443"/>
        <end position="463"/>
    </location>
</feature>
<organism evidence="8 9">
    <name type="scientific">Folsomia candida</name>
    <name type="common">Springtail</name>
    <dbReference type="NCBI Taxonomy" id="158441"/>
    <lineage>
        <taxon>Eukaryota</taxon>
        <taxon>Metazoa</taxon>
        <taxon>Ecdysozoa</taxon>
        <taxon>Arthropoda</taxon>
        <taxon>Hexapoda</taxon>
        <taxon>Collembola</taxon>
        <taxon>Entomobryomorpha</taxon>
        <taxon>Isotomoidea</taxon>
        <taxon>Isotomidae</taxon>
        <taxon>Proisotominae</taxon>
        <taxon>Folsomia</taxon>
    </lineage>
</organism>
<feature type="transmembrane region" description="Helical" evidence="7">
    <location>
        <begin position="185"/>
        <end position="205"/>
    </location>
</feature>
<accession>A0A226D701</accession>
<evidence type="ECO:0000313" key="8">
    <source>
        <dbReference type="EMBL" id="OXA40507.1"/>
    </source>
</evidence>
<evidence type="ECO:0000256" key="6">
    <source>
        <dbReference type="SAM" id="MobiDB-lite"/>
    </source>
</evidence>
<evidence type="ECO:0000256" key="4">
    <source>
        <dbReference type="ARBA" id="ARBA00022989"/>
    </source>
</evidence>
<evidence type="ECO:0000313" key="9">
    <source>
        <dbReference type="Proteomes" id="UP000198287"/>
    </source>
</evidence>
<proteinExistence type="predicted"/>